<evidence type="ECO:0000256" key="2">
    <source>
        <dbReference type="ARBA" id="ARBA00022723"/>
    </source>
</evidence>
<dbReference type="PANTHER" id="PTHR46144">
    <property type="entry name" value="ZINC FINGER PROTEIN 385B-LIKE"/>
    <property type="match status" value="1"/>
</dbReference>
<dbReference type="InterPro" id="IPR036236">
    <property type="entry name" value="Znf_C2H2_sf"/>
</dbReference>
<evidence type="ECO:0000256" key="5">
    <source>
        <dbReference type="ARBA" id="ARBA00022833"/>
    </source>
</evidence>
<keyword evidence="3" id="KW-0677">Repeat</keyword>
<keyword evidence="5" id="KW-0862">Zinc</keyword>
<evidence type="ECO:0000256" key="6">
    <source>
        <dbReference type="ARBA" id="ARBA00023242"/>
    </source>
</evidence>
<accession>F4WCD2</accession>
<dbReference type="PANTHER" id="PTHR46144:SF6">
    <property type="entry name" value="C2H2-TYPE DOMAIN-CONTAINING PROTEIN"/>
    <property type="match status" value="1"/>
</dbReference>
<dbReference type="PROSITE" id="PS50157">
    <property type="entry name" value="ZINC_FINGER_C2H2_2"/>
    <property type="match status" value="2"/>
</dbReference>
<dbReference type="AlphaFoldDB" id="F4WCD2"/>
<dbReference type="GO" id="GO:0005634">
    <property type="term" value="C:nucleus"/>
    <property type="evidence" value="ECO:0007669"/>
    <property type="project" value="UniProtKB-SubCell"/>
</dbReference>
<dbReference type="GO" id="GO:0003676">
    <property type="term" value="F:nucleic acid binding"/>
    <property type="evidence" value="ECO:0007669"/>
    <property type="project" value="InterPro"/>
</dbReference>
<feature type="domain" description="C2H2-type" evidence="8">
    <location>
        <begin position="143"/>
        <end position="172"/>
    </location>
</feature>
<sequence length="219" mass="24806">MAVPSENVMNTNLDDPVTKAVVDNIMGNLPTKKPLVRCEDCDLSFTSQAVLDTHLQGARHAKQVRSKNIMATLEETKISFTKDEETNGLKCNVCNVCLNSIQQLQTHLNGSRHKKKLMRGNNKSYMVTPTGTKLSVARKNDYLKCDICNKFFNSGSQYSVHMNSEKHADKVRRSFKDPNKSKAFVPYWRRPKHPRNTTPKQQIPSLSLSFVSGNFTYPQ</sequence>
<dbReference type="OrthoDB" id="434647at2759"/>
<dbReference type="InParanoid" id="F4WCD2"/>
<dbReference type="PROSITE" id="PS00028">
    <property type="entry name" value="ZINC_FINGER_C2H2_1"/>
    <property type="match status" value="3"/>
</dbReference>
<comment type="subcellular location">
    <subcellularLocation>
        <location evidence="1">Nucleus</location>
    </subcellularLocation>
</comment>
<evidence type="ECO:0000256" key="3">
    <source>
        <dbReference type="ARBA" id="ARBA00022737"/>
    </source>
</evidence>
<dbReference type="Pfam" id="PF12874">
    <property type="entry name" value="zf-met"/>
    <property type="match status" value="3"/>
</dbReference>
<dbReference type="Gene3D" id="3.30.160.60">
    <property type="entry name" value="Classic Zinc Finger"/>
    <property type="match status" value="3"/>
</dbReference>
<dbReference type="GO" id="GO:0008270">
    <property type="term" value="F:zinc ion binding"/>
    <property type="evidence" value="ECO:0007669"/>
    <property type="project" value="UniProtKB-KW"/>
</dbReference>
<dbReference type="InterPro" id="IPR051868">
    <property type="entry name" value="ZN346_ZMAT4"/>
</dbReference>
<proteinExistence type="predicted"/>
<dbReference type="Proteomes" id="UP000007755">
    <property type="component" value="Unassembled WGS sequence"/>
</dbReference>
<dbReference type="SUPFAM" id="SSF57667">
    <property type="entry name" value="beta-beta-alpha zinc fingers"/>
    <property type="match status" value="3"/>
</dbReference>
<dbReference type="SMART" id="SM00355">
    <property type="entry name" value="ZnF_C2H2"/>
    <property type="match status" value="3"/>
</dbReference>
<evidence type="ECO:0000313" key="9">
    <source>
        <dbReference type="EMBL" id="EGI68112.1"/>
    </source>
</evidence>
<evidence type="ECO:0000313" key="10">
    <source>
        <dbReference type="Proteomes" id="UP000007755"/>
    </source>
</evidence>
<evidence type="ECO:0000256" key="4">
    <source>
        <dbReference type="ARBA" id="ARBA00022771"/>
    </source>
</evidence>
<dbReference type="InterPro" id="IPR003604">
    <property type="entry name" value="Matrin/U1-like-C_Znf_C2H2"/>
</dbReference>
<keyword evidence="6" id="KW-0539">Nucleus</keyword>
<dbReference type="EMBL" id="GL888070">
    <property type="protein sequence ID" value="EGI68112.1"/>
    <property type="molecule type" value="Genomic_DNA"/>
</dbReference>
<organism evidence="10">
    <name type="scientific">Acromyrmex echinatior</name>
    <name type="common">Panamanian leafcutter ant</name>
    <name type="synonym">Acromyrmex octospinosus echinatior</name>
    <dbReference type="NCBI Taxonomy" id="103372"/>
    <lineage>
        <taxon>Eukaryota</taxon>
        <taxon>Metazoa</taxon>
        <taxon>Ecdysozoa</taxon>
        <taxon>Arthropoda</taxon>
        <taxon>Hexapoda</taxon>
        <taxon>Insecta</taxon>
        <taxon>Pterygota</taxon>
        <taxon>Neoptera</taxon>
        <taxon>Endopterygota</taxon>
        <taxon>Hymenoptera</taxon>
        <taxon>Apocrita</taxon>
        <taxon>Aculeata</taxon>
        <taxon>Formicoidea</taxon>
        <taxon>Formicidae</taxon>
        <taxon>Myrmicinae</taxon>
        <taxon>Acromyrmex</taxon>
    </lineage>
</organism>
<protein>
    <submittedName>
        <fullName evidence="9">Zinc finger protein 346</fullName>
    </submittedName>
</protein>
<name>F4WCD2_ACREC</name>
<evidence type="ECO:0000259" key="8">
    <source>
        <dbReference type="PROSITE" id="PS50157"/>
    </source>
</evidence>
<keyword evidence="10" id="KW-1185">Reference proteome</keyword>
<evidence type="ECO:0000256" key="1">
    <source>
        <dbReference type="ARBA" id="ARBA00004123"/>
    </source>
</evidence>
<dbReference type="InterPro" id="IPR013087">
    <property type="entry name" value="Znf_C2H2_type"/>
</dbReference>
<reference evidence="9" key="1">
    <citation type="submission" date="2011-02" db="EMBL/GenBank/DDBJ databases">
        <title>The genome of the leaf-cutting ant Acromyrmex echinatior suggests key adaptations to social evolution and fungus farming.</title>
        <authorList>
            <person name="Nygaard S."/>
            <person name="Zhang G."/>
        </authorList>
    </citation>
    <scope>NUCLEOTIDE SEQUENCE</scope>
</reference>
<feature type="domain" description="C2H2-type" evidence="8">
    <location>
        <begin position="36"/>
        <end position="65"/>
    </location>
</feature>
<keyword evidence="2" id="KW-0479">Metal-binding</keyword>
<gene>
    <name evidence="9" type="ORF">G5I_03206</name>
</gene>
<evidence type="ECO:0000256" key="7">
    <source>
        <dbReference type="PROSITE-ProRule" id="PRU00042"/>
    </source>
</evidence>
<dbReference type="SMART" id="SM00451">
    <property type="entry name" value="ZnF_U1"/>
    <property type="match status" value="3"/>
</dbReference>
<dbReference type="eggNOG" id="ENOG502SDU5">
    <property type="taxonomic scope" value="Eukaryota"/>
</dbReference>
<keyword evidence="4 7" id="KW-0863">Zinc-finger</keyword>